<dbReference type="Pfam" id="PF00106">
    <property type="entry name" value="adh_short"/>
    <property type="match status" value="1"/>
</dbReference>
<comment type="caution">
    <text evidence="2">The sequence shown here is derived from an EMBL/GenBank/DDBJ whole genome shotgun (WGS) entry which is preliminary data.</text>
</comment>
<keyword evidence="3" id="KW-1185">Reference proteome</keyword>
<dbReference type="InterPro" id="IPR036291">
    <property type="entry name" value="NAD(P)-bd_dom_sf"/>
</dbReference>
<keyword evidence="1" id="KW-0560">Oxidoreductase</keyword>
<dbReference type="PANTHER" id="PTHR43157">
    <property type="entry name" value="PHOSPHATIDYLINOSITOL-GLYCAN BIOSYNTHESIS CLASS F PROTEIN-RELATED"/>
    <property type="match status" value="1"/>
</dbReference>
<dbReference type="EMBL" id="MU839055">
    <property type="protein sequence ID" value="KAK1761706.1"/>
    <property type="molecule type" value="Genomic_DNA"/>
</dbReference>
<gene>
    <name evidence="2" type="ORF">QBC33DRAFT_502373</name>
</gene>
<reference evidence="2" key="1">
    <citation type="submission" date="2023-06" db="EMBL/GenBank/DDBJ databases">
        <title>Genome-scale phylogeny and comparative genomics of the fungal order Sordariales.</title>
        <authorList>
            <consortium name="Lawrence Berkeley National Laboratory"/>
            <person name="Hensen N."/>
            <person name="Bonometti L."/>
            <person name="Westerberg I."/>
            <person name="Brannstrom I.O."/>
            <person name="Guillou S."/>
            <person name="Cros-Aarteil S."/>
            <person name="Calhoun S."/>
            <person name="Haridas S."/>
            <person name="Kuo A."/>
            <person name="Mondo S."/>
            <person name="Pangilinan J."/>
            <person name="Riley R."/>
            <person name="Labutti K."/>
            <person name="Andreopoulos B."/>
            <person name="Lipzen A."/>
            <person name="Chen C."/>
            <person name="Yanf M."/>
            <person name="Daum C."/>
            <person name="Ng V."/>
            <person name="Clum A."/>
            <person name="Steindorff A."/>
            <person name="Ohm R."/>
            <person name="Martin F."/>
            <person name="Silar P."/>
            <person name="Natvig D."/>
            <person name="Lalanne C."/>
            <person name="Gautier V."/>
            <person name="Ament-Velasquez S.L."/>
            <person name="Kruys A."/>
            <person name="Hutchinson M.I."/>
            <person name="Powell A.J."/>
            <person name="Barry K."/>
            <person name="Miller A.N."/>
            <person name="Grigoriev I.V."/>
            <person name="Debuchy R."/>
            <person name="Gladieux P."/>
            <person name="Thoren M.H."/>
            <person name="Johannesson H."/>
        </authorList>
    </citation>
    <scope>NUCLEOTIDE SEQUENCE</scope>
    <source>
        <strain evidence="2">8032-3</strain>
    </source>
</reference>
<dbReference type="RefSeq" id="XP_060277919.1">
    <property type="nucleotide sequence ID" value="XM_060425726.1"/>
</dbReference>
<dbReference type="Gene3D" id="3.40.50.720">
    <property type="entry name" value="NAD(P)-binding Rossmann-like Domain"/>
    <property type="match status" value="1"/>
</dbReference>
<evidence type="ECO:0000313" key="3">
    <source>
        <dbReference type="Proteomes" id="UP001244011"/>
    </source>
</evidence>
<dbReference type="PANTHER" id="PTHR43157:SF31">
    <property type="entry name" value="PHOSPHATIDYLINOSITOL-GLYCAN BIOSYNTHESIS CLASS F PROTEIN"/>
    <property type="match status" value="1"/>
</dbReference>
<dbReference type="Proteomes" id="UP001244011">
    <property type="component" value="Unassembled WGS sequence"/>
</dbReference>
<protein>
    <submittedName>
        <fullName evidence="2">Uncharacterized protein</fullName>
    </submittedName>
</protein>
<sequence>MPSALSALHGAGSTVLSNLFISLPTPKANSELSEQIIIVTGSNTGLGLEASRHLLRLGVGKLIMAVRNANKGDAARQQLLTSTGRNESSIEVWPLDMDSYASVQAFASRASSQLPRLDGVLANAGIMTSKFSVSEGNEKTLTVNVISTVLLCLLLAPKMRESGRETGNLCRFVIPNSALHYMAPLKELELERDIIAGLNIPERANMAGRYPLSKLLVLYGVRELAQRSEAAGRKESFIINTPNPSYCKSDLGREMVTFGARAAEKILARSTEEGSRTLVHAVFAGKESNGQYLTNCHVQRPASHVTGQWGQQVQKKFFDELVANLEQIHPGVSANI</sequence>
<dbReference type="SUPFAM" id="SSF51735">
    <property type="entry name" value="NAD(P)-binding Rossmann-fold domains"/>
    <property type="match status" value="1"/>
</dbReference>
<organism evidence="2 3">
    <name type="scientific">Phialemonium atrogriseum</name>
    <dbReference type="NCBI Taxonomy" id="1093897"/>
    <lineage>
        <taxon>Eukaryota</taxon>
        <taxon>Fungi</taxon>
        <taxon>Dikarya</taxon>
        <taxon>Ascomycota</taxon>
        <taxon>Pezizomycotina</taxon>
        <taxon>Sordariomycetes</taxon>
        <taxon>Sordariomycetidae</taxon>
        <taxon>Cephalothecales</taxon>
        <taxon>Cephalothecaceae</taxon>
        <taxon>Phialemonium</taxon>
    </lineage>
</organism>
<proteinExistence type="predicted"/>
<dbReference type="AlphaFoldDB" id="A0AAJ0BTF0"/>
<evidence type="ECO:0000313" key="2">
    <source>
        <dbReference type="EMBL" id="KAK1761706.1"/>
    </source>
</evidence>
<accession>A0AAJ0BTF0</accession>
<dbReference type="GeneID" id="85308913"/>
<evidence type="ECO:0000256" key="1">
    <source>
        <dbReference type="ARBA" id="ARBA00023002"/>
    </source>
</evidence>
<dbReference type="InterPro" id="IPR002347">
    <property type="entry name" value="SDR_fam"/>
</dbReference>
<dbReference type="GO" id="GO:0016491">
    <property type="term" value="F:oxidoreductase activity"/>
    <property type="evidence" value="ECO:0007669"/>
    <property type="project" value="UniProtKB-KW"/>
</dbReference>
<dbReference type="PRINTS" id="PR00081">
    <property type="entry name" value="GDHRDH"/>
</dbReference>
<name>A0AAJ0BTF0_9PEZI</name>